<comment type="caution">
    <text evidence="13">The sequence shown here is derived from an EMBL/GenBank/DDBJ whole genome shotgun (WGS) entry which is preliminary data.</text>
</comment>
<keyword evidence="14" id="KW-1185">Reference proteome</keyword>
<dbReference type="AlphaFoldDB" id="A0AAV1I3P4"/>
<gene>
    <name evidence="13" type="ORF">CVIRNUC_003900</name>
</gene>
<evidence type="ECO:0000256" key="6">
    <source>
        <dbReference type="ARBA" id="ARBA00012863"/>
    </source>
</evidence>
<proteinExistence type="inferred from homology"/>
<evidence type="ECO:0000256" key="1">
    <source>
        <dbReference type="ARBA" id="ARBA00001756"/>
    </source>
</evidence>
<comment type="pathway">
    <text evidence="3">Nitrogen metabolism; (S)-allantoin degradation; allantoate from (S)-allantoin: step 1/1.</text>
</comment>
<dbReference type="GO" id="GO:0004038">
    <property type="term" value="F:allantoinase activity"/>
    <property type="evidence" value="ECO:0007669"/>
    <property type="project" value="UniProtKB-EC"/>
</dbReference>
<comment type="similarity">
    <text evidence="4">Belongs to the metallo-dependent hydrolases superfamily. Allantoinase family.</text>
</comment>
<dbReference type="InterPro" id="IPR017593">
    <property type="entry name" value="Allantoinase"/>
</dbReference>
<evidence type="ECO:0000313" key="14">
    <source>
        <dbReference type="Proteomes" id="UP001314263"/>
    </source>
</evidence>
<dbReference type="InterPro" id="IPR056854">
    <property type="entry name" value="ALN_composite"/>
</dbReference>
<feature type="domain" description="Amidohydrolase-related" evidence="11">
    <location>
        <begin position="123"/>
        <end position="513"/>
    </location>
</feature>
<evidence type="ECO:0000256" key="8">
    <source>
        <dbReference type="ARBA" id="ARBA00022801"/>
    </source>
</evidence>
<evidence type="ECO:0000256" key="5">
    <source>
        <dbReference type="ARBA" id="ARBA00011881"/>
    </source>
</evidence>
<dbReference type="GO" id="GO:0006145">
    <property type="term" value="P:purine nucleobase catabolic process"/>
    <property type="evidence" value="ECO:0007669"/>
    <property type="project" value="TreeGrafter"/>
</dbReference>
<dbReference type="SUPFAM" id="SSF51338">
    <property type="entry name" value="Composite domain of metallo-dependent hydrolases"/>
    <property type="match status" value="1"/>
</dbReference>
<keyword evidence="9" id="KW-0862">Zinc</keyword>
<dbReference type="PROSITE" id="PS01137">
    <property type="entry name" value="TATD_1"/>
    <property type="match status" value="1"/>
</dbReference>
<dbReference type="GO" id="GO:0005737">
    <property type="term" value="C:cytoplasm"/>
    <property type="evidence" value="ECO:0007669"/>
    <property type="project" value="TreeGrafter"/>
</dbReference>
<name>A0AAV1I3P4_9CHLO</name>
<evidence type="ECO:0000259" key="12">
    <source>
        <dbReference type="Pfam" id="PF24890"/>
    </source>
</evidence>
<protein>
    <recommendedName>
        <fullName evidence="6">allantoinase</fullName>
        <ecNumber evidence="6">3.5.2.5</ecNumber>
    </recommendedName>
</protein>
<dbReference type="NCBIfam" id="TIGR03178">
    <property type="entry name" value="allantoinase"/>
    <property type="match status" value="1"/>
</dbReference>
<evidence type="ECO:0000256" key="2">
    <source>
        <dbReference type="ARBA" id="ARBA00001947"/>
    </source>
</evidence>
<feature type="domain" description="Allantoinase composite" evidence="12">
    <location>
        <begin position="62"/>
        <end position="121"/>
    </location>
</feature>
<dbReference type="EC" id="3.5.2.5" evidence="6"/>
<dbReference type="GO" id="GO:0008270">
    <property type="term" value="F:zinc ion binding"/>
    <property type="evidence" value="ECO:0007669"/>
    <property type="project" value="InterPro"/>
</dbReference>
<keyword evidence="7" id="KW-0479">Metal-binding</keyword>
<dbReference type="SUPFAM" id="SSF51556">
    <property type="entry name" value="Metallo-dependent hydrolases"/>
    <property type="match status" value="1"/>
</dbReference>
<sequence length="534" mass="58222">MAQDQSSQFATFSKGTIIFFGLIQLVALKYLLQHLQNSGLIEVPAWIPYIDHSNCGLFKPLEYIVTSRKVVTPDGIFPAAVHVRNGRIVDVKPVNGKASQANLTHAASLTFGLKHILDYGDLIVAPGLIDTHVHMDQPGRTNWEGMETATKAAAAGGITTVIDMPLNNEPTTTTSSLVQQKIRASWGELNVDAGFWGGIVPDNAGHHTTLQAMVDSGVLGFKSFMIPSGINDFPNVGEEDIRKALPFLKEAGVPYYVHAELQQDDAAPKECSGKDDPTKHATWLASRPPSMEYNAIKLLIKLLDEDKTPAAPGFTLHVAHLANAEALPMIEAARKKGLPISVETCTHYLTFAAEDVPDKATWFKCAPPLRPKSNQDKLWDAVKAGKIDGLASDHSPCPPDMKELESGNFMKAWGGIAGLQYGLPGTWSGMRKRSMTPEDLTRLWSTHAAKLAGMQERKGSLAPGMDADIVVWDAEALALTSTEALQQRWKVTPYEDLELYGKVHATFVRGHQVYTLKDSVSKNVCGKTVLKQDL</sequence>
<comment type="cofactor">
    <cofactor evidence="2">
        <name>Zn(2+)</name>
        <dbReference type="ChEBI" id="CHEBI:29105"/>
    </cofactor>
</comment>
<accession>A0AAV1I3P4</accession>
<dbReference type="PANTHER" id="PTHR43668:SF2">
    <property type="entry name" value="ALLANTOINASE"/>
    <property type="match status" value="1"/>
</dbReference>
<dbReference type="PANTHER" id="PTHR43668">
    <property type="entry name" value="ALLANTOINASE"/>
    <property type="match status" value="1"/>
</dbReference>
<dbReference type="Gene3D" id="3.20.20.140">
    <property type="entry name" value="Metal-dependent hydrolases"/>
    <property type="match status" value="1"/>
</dbReference>
<dbReference type="InterPro" id="IPR018228">
    <property type="entry name" value="DNase_TatD-rel_CS"/>
</dbReference>
<dbReference type="InterPro" id="IPR050138">
    <property type="entry name" value="DHOase/Allantoinase_Hydrolase"/>
</dbReference>
<evidence type="ECO:0000256" key="3">
    <source>
        <dbReference type="ARBA" id="ARBA00004968"/>
    </source>
</evidence>
<comment type="function">
    <text evidence="10">Catalyzes the conversion of allantoin (5-ureidohydantoin) to allantoate by hydrolytic cleavage of the five-member hydantoin ring. Catalyzes the first step of the ureide allantoin degradation followed by the sequential activity of AAH, UGLYAH and UAH which allows a complete purine breakdown without the intermediate generation of urea.</text>
</comment>
<keyword evidence="8" id="KW-0378">Hydrolase</keyword>
<evidence type="ECO:0000313" key="13">
    <source>
        <dbReference type="EMBL" id="CAK0771827.1"/>
    </source>
</evidence>
<organism evidence="13 14">
    <name type="scientific">Coccomyxa viridis</name>
    <dbReference type="NCBI Taxonomy" id="1274662"/>
    <lineage>
        <taxon>Eukaryota</taxon>
        <taxon>Viridiplantae</taxon>
        <taxon>Chlorophyta</taxon>
        <taxon>core chlorophytes</taxon>
        <taxon>Trebouxiophyceae</taxon>
        <taxon>Trebouxiophyceae incertae sedis</taxon>
        <taxon>Coccomyxaceae</taxon>
        <taxon>Coccomyxa</taxon>
    </lineage>
</organism>
<evidence type="ECO:0000256" key="9">
    <source>
        <dbReference type="ARBA" id="ARBA00022833"/>
    </source>
</evidence>
<evidence type="ECO:0000259" key="11">
    <source>
        <dbReference type="Pfam" id="PF01979"/>
    </source>
</evidence>
<dbReference type="InterPro" id="IPR006680">
    <property type="entry name" value="Amidohydro-rel"/>
</dbReference>
<comment type="subunit">
    <text evidence="5">Homotetramer.</text>
</comment>
<evidence type="ECO:0000256" key="4">
    <source>
        <dbReference type="ARBA" id="ARBA00010368"/>
    </source>
</evidence>
<dbReference type="FunFam" id="3.20.20.140:FF:000032">
    <property type="entry name" value="Allantoinase Dal1"/>
    <property type="match status" value="1"/>
</dbReference>
<dbReference type="Proteomes" id="UP001314263">
    <property type="component" value="Unassembled WGS sequence"/>
</dbReference>
<dbReference type="Pfam" id="PF24890">
    <property type="entry name" value="ALN_composite"/>
    <property type="match status" value="1"/>
</dbReference>
<dbReference type="GO" id="GO:0050897">
    <property type="term" value="F:cobalt ion binding"/>
    <property type="evidence" value="ECO:0007669"/>
    <property type="project" value="InterPro"/>
</dbReference>
<reference evidence="13 14" key="1">
    <citation type="submission" date="2023-10" db="EMBL/GenBank/DDBJ databases">
        <authorList>
            <person name="Maclean D."/>
            <person name="Macfadyen A."/>
        </authorList>
    </citation>
    <scope>NUCLEOTIDE SEQUENCE [LARGE SCALE GENOMIC DNA]</scope>
</reference>
<evidence type="ECO:0000256" key="10">
    <source>
        <dbReference type="ARBA" id="ARBA00053421"/>
    </source>
</evidence>
<dbReference type="GO" id="GO:0000256">
    <property type="term" value="P:allantoin catabolic process"/>
    <property type="evidence" value="ECO:0007669"/>
    <property type="project" value="InterPro"/>
</dbReference>
<dbReference type="InterPro" id="IPR032466">
    <property type="entry name" value="Metal_Hydrolase"/>
</dbReference>
<evidence type="ECO:0000256" key="7">
    <source>
        <dbReference type="ARBA" id="ARBA00022723"/>
    </source>
</evidence>
<comment type="catalytic activity">
    <reaction evidence="1">
        <text>(S)-allantoin + H2O = allantoate + H(+)</text>
        <dbReference type="Rhea" id="RHEA:17029"/>
        <dbReference type="ChEBI" id="CHEBI:15377"/>
        <dbReference type="ChEBI" id="CHEBI:15378"/>
        <dbReference type="ChEBI" id="CHEBI:15678"/>
        <dbReference type="ChEBI" id="CHEBI:17536"/>
        <dbReference type="EC" id="3.5.2.5"/>
    </reaction>
</comment>
<dbReference type="EMBL" id="CAUYUE010000005">
    <property type="protein sequence ID" value="CAK0771827.1"/>
    <property type="molecule type" value="Genomic_DNA"/>
</dbReference>
<dbReference type="InterPro" id="IPR011059">
    <property type="entry name" value="Metal-dep_hydrolase_composite"/>
</dbReference>
<dbReference type="Pfam" id="PF01979">
    <property type="entry name" value="Amidohydro_1"/>
    <property type="match status" value="1"/>
</dbReference>